<dbReference type="InterPro" id="IPR040352">
    <property type="entry name" value="TMUB1/2"/>
</dbReference>
<dbReference type="PROSITE" id="PS50053">
    <property type="entry name" value="UBIQUITIN_2"/>
    <property type="match status" value="1"/>
</dbReference>
<feature type="region of interest" description="Disordered" evidence="10">
    <location>
        <begin position="33"/>
        <end position="133"/>
    </location>
</feature>
<dbReference type="SUPFAM" id="SSF54236">
    <property type="entry name" value="Ubiquitin-like"/>
    <property type="match status" value="1"/>
</dbReference>
<evidence type="ECO:0000256" key="4">
    <source>
        <dbReference type="ARBA" id="ARBA00022490"/>
    </source>
</evidence>
<keyword evidence="6 11" id="KW-1133">Transmembrane helix</keyword>
<comment type="subcellular location">
    <subcellularLocation>
        <location evidence="3">Cytoplasm</location>
    </subcellularLocation>
    <subcellularLocation>
        <location evidence="2">Membrane</location>
        <topology evidence="2">Multi-pass membrane protein</topology>
    </subcellularLocation>
    <subcellularLocation>
        <location evidence="1">Nucleus</location>
    </subcellularLocation>
</comment>
<evidence type="ECO:0000313" key="13">
    <source>
        <dbReference type="EMBL" id="PIO27432.1"/>
    </source>
</evidence>
<dbReference type="GO" id="GO:0005737">
    <property type="term" value="C:cytoplasm"/>
    <property type="evidence" value="ECO:0007669"/>
    <property type="project" value="UniProtKB-SubCell"/>
</dbReference>
<dbReference type="EMBL" id="KV943142">
    <property type="protein sequence ID" value="PIO27432.1"/>
    <property type="molecule type" value="Genomic_DNA"/>
</dbReference>
<accession>A0A2G9RHP9</accession>
<proteinExistence type="predicted"/>
<dbReference type="InterPro" id="IPR029071">
    <property type="entry name" value="Ubiquitin-like_domsf"/>
</dbReference>
<evidence type="ECO:0000256" key="5">
    <source>
        <dbReference type="ARBA" id="ARBA00022692"/>
    </source>
</evidence>
<dbReference type="SMART" id="SM00213">
    <property type="entry name" value="UBQ"/>
    <property type="match status" value="1"/>
</dbReference>
<feature type="compositionally biased region" description="Polar residues" evidence="10">
    <location>
        <begin position="60"/>
        <end position="75"/>
    </location>
</feature>
<keyword evidence="8" id="KW-0539">Nucleus</keyword>
<feature type="compositionally biased region" description="Low complexity" evidence="10">
    <location>
        <begin position="76"/>
        <end position="99"/>
    </location>
</feature>
<evidence type="ECO:0000256" key="9">
    <source>
        <dbReference type="ARBA" id="ARBA00039931"/>
    </source>
</evidence>
<dbReference type="Pfam" id="PF00240">
    <property type="entry name" value="ubiquitin"/>
    <property type="match status" value="1"/>
</dbReference>
<dbReference type="Proteomes" id="UP000228934">
    <property type="component" value="Unassembled WGS sequence"/>
</dbReference>
<protein>
    <recommendedName>
        <fullName evidence="9">Transmembrane and ubiquitin-like domain-containing protein 1</fullName>
    </recommendedName>
</protein>
<evidence type="ECO:0000259" key="12">
    <source>
        <dbReference type="PROSITE" id="PS50053"/>
    </source>
</evidence>
<evidence type="ECO:0000256" key="3">
    <source>
        <dbReference type="ARBA" id="ARBA00004496"/>
    </source>
</evidence>
<keyword evidence="7 11" id="KW-0472">Membrane</keyword>
<keyword evidence="4" id="KW-0963">Cytoplasm</keyword>
<name>A0A2G9RHP9_AQUCT</name>
<evidence type="ECO:0000256" key="8">
    <source>
        <dbReference type="ARBA" id="ARBA00023242"/>
    </source>
</evidence>
<feature type="transmembrane region" description="Helical" evidence="11">
    <location>
        <begin position="12"/>
        <end position="29"/>
    </location>
</feature>
<dbReference type="PANTHER" id="PTHR14557">
    <property type="entry name" value="PROTEIN C7ORF21"/>
    <property type="match status" value="1"/>
</dbReference>
<keyword evidence="14" id="KW-1185">Reference proteome</keyword>
<evidence type="ECO:0000313" key="14">
    <source>
        <dbReference type="Proteomes" id="UP000228934"/>
    </source>
</evidence>
<gene>
    <name evidence="13" type="ORF">AB205_0070190</name>
</gene>
<evidence type="ECO:0000256" key="10">
    <source>
        <dbReference type="SAM" id="MobiDB-lite"/>
    </source>
</evidence>
<dbReference type="GO" id="GO:0036503">
    <property type="term" value="P:ERAD pathway"/>
    <property type="evidence" value="ECO:0007669"/>
    <property type="project" value="InterPro"/>
</dbReference>
<organism evidence="13 14">
    <name type="scientific">Aquarana catesbeiana</name>
    <name type="common">American bullfrog</name>
    <name type="synonym">Rana catesbeiana</name>
    <dbReference type="NCBI Taxonomy" id="8400"/>
    <lineage>
        <taxon>Eukaryota</taxon>
        <taxon>Metazoa</taxon>
        <taxon>Chordata</taxon>
        <taxon>Craniata</taxon>
        <taxon>Vertebrata</taxon>
        <taxon>Euteleostomi</taxon>
        <taxon>Amphibia</taxon>
        <taxon>Batrachia</taxon>
        <taxon>Anura</taxon>
        <taxon>Neobatrachia</taxon>
        <taxon>Ranoidea</taxon>
        <taxon>Ranidae</taxon>
        <taxon>Aquarana</taxon>
    </lineage>
</organism>
<evidence type="ECO:0000256" key="11">
    <source>
        <dbReference type="SAM" id="Phobius"/>
    </source>
</evidence>
<evidence type="ECO:0000256" key="7">
    <source>
        <dbReference type="ARBA" id="ARBA00023136"/>
    </source>
</evidence>
<dbReference type="GO" id="GO:0005634">
    <property type="term" value="C:nucleus"/>
    <property type="evidence" value="ECO:0007669"/>
    <property type="project" value="UniProtKB-SubCell"/>
</dbReference>
<feature type="transmembrane region" description="Helical" evidence="11">
    <location>
        <begin position="246"/>
        <end position="272"/>
    </location>
</feature>
<dbReference type="PANTHER" id="PTHR14557:SF3">
    <property type="entry name" value="TRANSMEMBRANE AND UBIQUITIN-LIKE DOMAIN-CONTAINING PROTEIN 1"/>
    <property type="match status" value="1"/>
</dbReference>
<evidence type="ECO:0000256" key="1">
    <source>
        <dbReference type="ARBA" id="ARBA00004123"/>
    </source>
</evidence>
<dbReference type="Gene3D" id="3.10.20.90">
    <property type="entry name" value="Phosphatidylinositol 3-kinase Catalytic Subunit, Chain A, domain 1"/>
    <property type="match status" value="1"/>
</dbReference>
<feature type="domain" description="Ubiquitin-like" evidence="12">
    <location>
        <begin position="134"/>
        <end position="207"/>
    </location>
</feature>
<evidence type="ECO:0000256" key="6">
    <source>
        <dbReference type="ARBA" id="ARBA00022989"/>
    </source>
</evidence>
<feature type="transmembrane region" description="Helical" evidence="11">
    <location>
        <begin position="219"/>
        <end position="240"/>
    </location>
</feature>
<dbReference type="AlphaFoldDB" id="A0A2G9RHP9"/>
<sequence>MALIEGVGDEVTLLFTLVLILSVVALAWISTHTSERNSPHWSSPPSEVPEEEEGGAGTDAPSTSVDPLSSTEATIDNSPSPSDVPSNSSEGTSSESPQELPLKSDPTNREPPENDPPTLRNRGPGAPSESRDRISLRLKFLNDTERVVPVCPSDTVLHIKRTQFPGQEGHIRLIYQGQLLRDDSRTVASLQLTDGCVVHCHISQHAASPGQSSSDLPEVPLNIGTLLVPLLVLVLALLWYCQFQYPHIFTATATVCLGAITLLVIVITFATYRG</sequence>
<keyword evidence="5 11" id="KW-0812">Transmembrane</keyword>
<dbReference type="GO" id="GO:0016020">
    <property type="term" value="C:membrane"/>
    <property type="evidence" value="ECO:0007669"/>
    <property type="project" value="UniProtKB-SubCell"/>
</dbReference>
<dbReference type="InterPro" id="IPR000626">
    <property type="entry name" value="Ubiquitin-like_dom"/>
</dbReference>
<reference evidence="14" key="1">
    <citation type="journal article" date="2017" name="Nat. Commun.">
        <title>The North American bullfrog draft genome provides insight into hormonal regulation of long noncoding RNA.</title>
        <authorList>
            <person name="Hammond S.A."/>
            <person name="Warren R.L."/>
            <person name="Vandervalk B.P."/>
            <person name="Kucuk E."/>
            <person name="Khan H."/>
            <person name="Gibb E.A."/>
            <person name="Pandoh P."/>
            <person name="Kirk H."/>
            <person name="Zhao Y."/>
            <person name="Jones M."/>
            <person name="Mungall A.J."/>
            <person name="Coope R."/>
            <person name="Pleasance S."/>
            <person name="Moore R.A."/>
            <person name="Holt R.A."/>
            <person name="Round J.M."/>
            <person name="Ohora S."/>
            <person name="Walle B.V."/>
            <person name="Veldhoen N."/>
            <person name="Helbing C.C."/>
            <person name="Birol I."/>
        </authorList>
    </citation>
    <scope>NUCLEOTIDE SEQUENCE [LARGE SCALE GENOMIC DNA]</scope>
</reference>
<dbReference type="OrthoDB" id="161999at2759"/>
<evidence type="ECO:0000256" key="2">
    <source>
        <dbReference type="ARBA" id="ARBA00004141"/>
    </source>
</evidence>